<dbReference type="AlphaFoldDB" id="J3LE14"/>
<keyword evidence="3" id="KW-1185">Reference proteome</keyword>
<sequence length="108" mass="10999">MESPGSGSGAGAAARAVPLRPLPPPAPTQVVDSEAGKSGRSCGGAGCSRSAFLAEPGKPVKKPKAGVMLVEETAAATAKERKPLAAVGKARFRVKVRRYKLLTEVISC</sequence>
<feature type="compositionally biased region" description="Gly residues" evidence="1">
    <location>
        <begin position="1"/>
        <end position="10"/>
    </location>
</feature>
<dbReference type="Proteomes" id="UP000006038">
    <property type="component" value="Unassembled WGS sequence"/>
</dbReference>
<accession>J3LE14</accession>
<evidence type="ECO:0000313" key="3">
    <source>
        <dbReference type="Proteomes" id="UP000006038"/>
    </source>
</evidence>
<protein>
    <submittedName>
        <fullName evidence="2">Uncharacterized protein</fullName>
    </submittedName>
</protein>
<evidence type="ECO:0000256" key="1">
    <source>
        <dbReference type="SAM" id="MobiDB-lite"/>
    </source>
</evidence>
<dbReference type="Gramene" id="OB02G28810.1">
    <property type="protein sequence ID" value="OB02G28810.1"/>
    <property type="gene ID" value="OB02G28810"/>
</dbReference>
<dbReference type="EnsemblPlants" id="OB02G28810.1">
    <property type="protein sequence ID" value="OB02G28810.1"/>
    <property type="gene ID" value="OB02G28810"/>
</dbReference>
<proteinExistence type="predicted"/>
<feature type="region of interest" description="Disordered" evidence="1">
    <location>
        <begin position="1"/>
        <end position="44"/>
    </location>
</feature>
<name>J3LE14_ORYBR</name>
<evidence type="ECO:0000313" key="2">
    <source>
        <dbReference type="EnsemblPlants" id="OB02G28810.1"/>
    </source>
</evidence>
<organism evidence="2">
    <name type="scientific">Oryza brachyantha</name>
    <name type="common">malo sina</name>
    <dbReference type="NCBI Taxonomy" id="4533"/>
    <lineage>
        <taxon>Eukaryota</taxon>
        <taxon>Viridiplantae</taxon>
        <taxon>Streptophyta</taxon>
        <taxon>Embryophyta</taxon>
        <taxon>Tracheophyta</taxon>
        <taxon>Spermatophyta</taxon>
        <taxon>Magnoliopsida</taxon>
        <taxon>Liliopsida</taxon>
        <taxon>Poales</taxon>
        <taxon>Poaceae</taxon>
        <taxon>BOP clade</taxon>
        <taxon>Oryzoideae</taxon>
        <taxon>Oryzeae</taxon>
        <taxon>Oryzinae</taxon>
        <taxon>Oryza</taxon>
    </lineage>
</organism>
<dbReference type="HOGENOM" id="CLU_2201015_0_0_1"/>
<reference evidence="2" key="1">
    <citation type="submission" date="2013-04" db="UniProtKB">
        <authorList>
            <consortium name="EnsemblPlants"/>
        </authorList>
    </citation>
    <scope>IDENTIFICATION</scope>
</reference>